<dbReference type="EMBL" id="AP028918">
    <property type="protein sequence ID" value="BES99556.1"/>
    <property type="molecule type" value="Genomic_DNA"/>
</dbReference>
<proteinExistence type="predicted"/>
<evidence type="ECO:0000313" key="1">
    <source>
        <dbReference type="EMBL" id="BES99556.1"/>
    </source>
</evidence>
<name>A0ABN7B8S4_9HEMI</name>
<gene>
    <name evidence="1" type="ORF">NTJ_12373</name>
</gene>
<dbReference type="Proteomes" id="UP001307889">
    <property type="component" value="Chromosome 10"/>
</dbReference>
<reference evidence="1 2" key="1">
    <citation type="submission" date="2023-09" db="EMBL/GenBank/DDBJ databases">
        <title>Nesidiocoris tenuis whole genome shotgun sequence.</title>
        <authorList>
            <person name="Shibata T."/>
            <person name="Shimoda M."/>
            <person name="Kobayashi T."/>
            <person name="Uehara T."/>
        </authorList>
    </citation>
    <scope>NUCLEOTIDE SEQUENCE [LARGE SCALE GENOMIC DNA]</scope>
    <source>
        <strain evidence="1 2">Japan</strain>
    </source>
</reference>
<organism evidence="1 2">
    <name type="scientific">Nesidiocoris tenuis</name>
    <dbReference type="NCBI Taxonomy" id="355587"/>
    <lineage>
        <taxon>Eukaryota</taxon>
        <taxon>Metazoa</taxon>
        <taxon>Ecdysozoa</taxon>
        <taxon>Arthropoda</taxon>
        <taxon>Hexapoda</taxon>
        <taxon>Insecta</taxon>
        <taxon>Pterygota</taxon>
        <taxon>Neoptera</taxon>
        <taxon>Paraneoptera</taxon>
        <taxon>Hemiptera</taxon>
        <taxon>Heteroptera</taxon>
        <taxon>Panheteroptera</taxon>
        <taxon>Cimicomorpha</taxon>
        <taxon>Miridae</taxon>
        <taxon>Dicyphina</taxon>
        <taxon>Nesidiocoris</taxon>
    </lineage>
</organism>
<evidence type="ECO:0000313" key="2">
    <source>
        <dbReference type="Proteomes" id="UP001307889"/>
    </source>
</evidence>
<accession>A0ABN7B8S4</accession>
<sequence length="160" mass="18222">MRSWIITSLGARHKQQHRGKPRKVSIGQPSVEYGVSPGRGPFDVSHLRVRQIEPFIAFNGRQLPYEFSVGYLLRPLSLLRLPSRRKALCLKRAAVNMSAVAVTRWRQTCDVPNWTWKVSVHGEGTAPLSEAQIPPRALKDKAHTHTHPFGYILHQHQKHT</sequence>
<keyword evidence="2" id="KW-1185">Reference proteome</keyword>
<protein>
    <submittedName>
        <fullName evidence="1">Uncharacterized protein</fullName>
    </submittedName>
</protein>